<dbReference type="Pfam" id="PF01944">
    <property type="entry name" value="SpoIIM"/>
    <property type="match status" value="1"/>
</dbReference>
<keyword evidence="1" id="KW-0472">Membrane</keyword>
<dbReference type="InterPro" id="IPR002798">
    <property type="entry name" value="SpoIIM-like"/>
</dbReference>
<dbReference type="RefSeq" id="WP_246914345.1">
    <property type="nucleotide sequence ID" value="NZ_JALJRB010000035.1"/>
</dbReference>
<feature type="transmembrane region" description="Helical" evidence="1">
    <location>
        <begin position="31"/>
        <end position="50"/>
    </location>
</feature>
<organism evidence="2 3">
    <name type="scientific">Desulfatitalea alkaliphila</name>
    <dbReference type="NCBI Taxonomy" id="2929485"/>
    <lineage>
        <taxon>Bacteria</taxon>
        <taxon>Pseudomonadati</taxon>
        <taxon>Thermodesulfobacteriota</taxon>
        <taxon>Desulfobacteria</taxon>
        <taxon>Desulfobacterales</taxon>
        <taxon>Desulfosarcinaceae</taxon>
        <taxon>Desulfatitalea</taxon>
    </lineage>
</organism>
<evidence type="ECO:0000256" key="1">
    <source>
        <dbReference type="SAM" id="Phobius"/>
    </source>
</evidence>
<dbReference type="PANTHER" id="PTHR35337:SF1">
    <property type="entry name" value="SLR1478 PROTEIN"/>
    <property type="match status" value="1"/>
</dbReference>
<comment type="caution">
    <text evidence="2">The sequence shown here is derived from an EMBL/GenBank/DDBJ whole genome shotgun (WGS) entry which is preliminary data.</text>
</comment>
<dbReference type="PANTHER" id="PTHR35337">
    <property type="entry name" value="SLR1478 PROTEIN"/>
    <property type="match status" value="1"/>
</dbReference>
<sequence>MTPVRGHDVETDCLPPEPPTLMQVLRANSRWFALAAALFFVSAVVMHLTPRTGHRLSDAILDTQMEGLERLIDIIMGLPPVAAALLVFVNNLISMVQMMLLGFIAALSPILTLCLNGMLVGVVTAMPGLQGADLLRMVAVTLLPHGIFELAAFFLSGGIGLKFGFHVTLAPLPGCTRKQSFKIIWREIWIVMPLLTLLVLIAAFVEIFVTGQLANRFISPSP</sequence>
<name>A0AA41R709_9BACT</name>
<dbReference type="Proteomes" id="UP001165427">
    <property type="component" value="Unassembled WGS sequence"/>
</dbReference>
<feature type="transmembrane region" description="Helical" evidence="1">
    <location>
        <begin position="134"/>
        <end position="155"/>
    </location>
</feature>
<feature type="transmembrane region" description="Helical" evidence="1">
    <location>
        <begin position="188"/>
        <end position="209"/>
    </location>
</feature>
<proteinExistence type="predicted"/>
<protein>
    <submittedName>
        <fullName evidence="2">Stage II sporulation protein M</fullName>
    </submittedName>
</protein>
<keyword evidence="1" id="KW-0812">Transmembrane</keyword>
<dbReference type="EMBL" id="JALJRB010000035">
    <property type="protein sequence ID" value="MCJ8502866.1"/>
    <property type="molecule type" value="Genomic_DNA"/>
</dbReference>
<evidence type="ECO:0000313" key="3">
    <source>
        <dbReference type="Proteomes" id="UP001165427"/>
    </source>
</evidence>
<feature type="transmembrane region" description="Helical" evidence="1">
    <location>
        <begin position="99"/>
        <end position="122"/>
    </location>
</feature>
<reference evidence="2" key="1">
    <citation type="submission" date="2022-04" db="EMBL/GenBank/DDBJ databases">
        <title>Desulfatitalea alkaliphila sp. nov., a novel anaerobic sulfate-reducing bacterium isolated from terrestrial mud volcano, Taman Peninsula, Russia.</title>
        <authorList>
            <person name="Khomyakova M.A."/>
            <person name="Merkel A.Y."/>
            <person name="Slobodkin A.I."/>
        </authorList>
    </citation>
    <scope>NUCLEOTIDE SEQUENCE</scope>
    <source>
        <strain evidence="2">M08but</strain>
    </source>
</reference>
<keyword evidence="1" id="KW-1133">Transmembrane helix</keyword>
<dbReference type="AlphaFoldDB" id="A0AA41R709"/>
<accession>A0AA41R709</accession>
<gene>
    <name evidence="2" type="ORF">MRX98_19985</name>
</gene>
<feature type="transmembrane region" description="Helical" evidence="1">
    <location>
        <begin position="71"/>
        <end position="93"/>
    </location>
</feature>
<evidence type="ECO:0000313" key="2">
    <source>
        <dbReference type="EMBL" id="MCJ8502866.1"/>
    </source>
</evidence>
<keyword evidence="3" id="KW-1185">Reference proteome</keyword>